<reference evidence="2 3" key="1">
    <citation type="journal article" date="2005" name="Nature">
        <title>The genome of the social amoeba Dictyostelium discoideum.</title>
        <authorList>
            <consortium name="The Dictyostelium discoideum Sequencing Consortium"/>
            <person name="Eichinger L."/>
            <person name="Pachebat J.A."/>
            <person name="Glockner G."/>
            <person name="Rajandream M.A."/>
            <person name="Sucgang R."/>
            <person name="Berriman M."/>
            <person name="Song J."/>
            <person name="Olsen R."/>
            <person name="Szafranski K."/>
            <person name="Xu Q."/>
            <person name="Tunggal B."/>
            <person name="Kummerfeld S."/>
            <person name="Madera M."/>
            <person name="Konfortov B.A."/>
            <person name="Rivero F."/>
            <person name="Bankier A.T."/>
            <person name="Lehmann R."/>
            <person name="Hamlin N."/>
            <person name="Davies R."/>
            <person name="Gaudet P."/>
            <person name="Fey P."/>
            <person name="Pilcher K."/>
            <person name="Chen G."/>
            <person name="Saunders D."/>
            <person name="Sodergren E."/>
            <person name="Davis P."/>
            <person name="Kerhornou A."/>
            <person name="Nie X."/>
            <person name="Hall N."/>
            <person name="Anjard C."/>
            <person name="Hemphill L."/>
            <person name="Bason N."/>
            <person name="Farbrother P."/>
            <person name="Desany B."/>
            <person name="Just E."/>
            <person name="Morio T."/>
            <person name="Rost R."/>
            <person name="Churcher C."/>
            <person name="Cooper J."/>
            <person name="Haydock S."/>
            <person name="van Driessche N."/>
            <person name="Cronin A."/>
            <person name="Goodhead I."/>
            <person name="Muzny D."/>
            <person name="Mourier T."/>
            <person name="Pain A."/>
            <person name="Lu M."/>
            <person name="Harper D."/>
            <person name="Lindsay R."/>
            <person name="Hauser H."/>
            <person name="James K."/>
            <person name="Quiles M."/>
            <person name="Madan Babu M."/>
            <person name="Saito T."/>
            <person name="Buchrieser C."/>
            <person name="Wardroper A."/>
            <person name="Felder M."/>
            <person name="Thangavelu M."/>
            <person name="Johnson D."/>
            <person name="Knights A."/>
            <person name="Loulseged H."/>
            <person name="Mungall K."/>
            <person name="Oliver K."/>
            <person name="Price C."/>
            <person name="Quail M.A."/>
            <person name="Urushihara H."/>
            <person name="Hernandez J."/>
            <person name="Rabbinowitsch E."/>
            <person name="Steffen D."/>
            <person name="Sanders M."/>
            <person name="Ma J."/>
            <person name="Kohara Y."/>
            <person name="Sharp S."/>
            <person name="Simmonds M."/>
            <person name="Spiegler S."/>
            <person name="Tivey A."/>
            <person name="Sugano S."/>
            <person name="White B."/>
            <person name="Walker D."/>
            <person name="Woodward J."/>
            <person name="Winckler T."/>
            <person name="Tanaka Y."/>
            <person name="Shaulsky G."/>
            <person name="Schleicher M."/>
            <person name="Weinstock G."/>
            <person name="Rosenthal A."/>
            <person name="Cox E.C."/>
            <person name="Chisholm R.L."/>
            <person name="Gibbs R."/>
            <person name="Loomis W.F."/>
            <person name="Platzer M."/>
            <person name="Kay R.R."/>
            <person name="Williams J."/>
            <person name="Dear P.H."/>
            <person name="Noegel A.A."/>
            <person name="Barrell B."/>
            <person name="Kuspa A."/>
        </authorList>
    </citation>
    <scope>NUCLEOTIDE SEQUENCE [LARGE SCALE GENOMIC DNA]</scope>
    <source>
        <strain evidence="2 3">AX4</strain>
    </source>
</reference>
<accession>Q554I0</accession>
<feature type="compositionally biased region" description="Basic residues" evidence="1">
    <location>
        <begin position="1"/>
        <end position="12"/>
    </location>
</feature>
<dbReference type="AlphaFoldDB" id="Q554I0"/>
<evidence type="ECO:0000256" key="1">
    <source>
        <dbReference type="SAM" id="MobiDB-lite"/>
    </source>
</evidence>
<evidence type="ECO:0000313" key="2">
    <source>
        <dbReference type="EMBL" id="EAL69890.1"/>
    </source>
</evidence>
<keyword evidence="3" id="KW-1185">Reference proteome</keyword>
<gene>
    <name evidence="2" type="ORF">DDB_G0275219</name>
</gene>
<dbReference type="dictyBase" id="DDB_G0275219"/>
<dbReference type="KEGG" id="ddi:DDB_G0275219"/>
<dbReference type="EMBL" id="AAFI02000013">
    <property type="protein sequence ID" value="EAL69890.1"/>
    <property type="molecule type" value="Genomic_DNA"/>
</dbReference>
<dbReference type="VEuPathDB" id="AmoebaDB:DDB_G0275219"/>
<organism evidence="2 3">
    <name type="scientific">Dictyostelium discoideum</name>
    <name type="common">Social amoeba</name>
    <dbReference type="NCBI Taxonomy" id="44689"/>
    <lineage>
        <taxon>Eukaryota</taxon>
        <taxon>Amoebozoa</taxon>
        <taxon>Evosea</taxon>
        <taxon>Eumycetozoa</taxon>
        <taxon>Dictyostelia</taxon>
        <taxon>Dictyosteliales</taxon>
        <taxon>Dictyosteliaceae</taxon>
        <taxon>Dictyostelium</taxon>
    </lineage>
</organism>
<dbReference type="HOGENOM" id="CLU_3128235_0_0_1"/>
<dbReference type="GeneID" id="8619773"/>
<feature type="region of interest" description="Disordered" evidence="1">
    <location>
        <begin position="1"/>
        <end position="29"/>
    </location>
</feature>
<feature type="compositionally biased region" description="Polar residues" evidence="1">
    <location>
        <begin position="13"/>
        <end position="29"/>
    </location>
</feature>
<dbReference type="RefSeq" id="XP_643731.1">
    <property type="nucleotide sequence ID" value="XM_638639.1"/>
</dbReference>
<proteinExistence type="predicted"/>
<protein>
    <submittedName>
        <fullName evidence="2">Uncharacterized protein</fullName>
    </submittedName>
</protein>
<comment type="caution">
    <text evidence="2">The sequence shown here is derived from an EMBL/GenBank/DDBJ whole genome shotgun (WGS) entry which is preliminary data.</text>
</comment>
<dbReference type="InParanoid" id="Q554I0"/>
<dbReference type="PaxDb" id="44689-DDB0203123"/>
<name>Q554I0_DICDI</name>
<sequence>MQSLKHSFKRTHPNMQTMQLQTTSPNSPAVHQLNHLLSHTHMLLRLKATL</sequence>
<dbReference type="Proteomes" id="UP000002195">
    <property type="component" value="Unassembled WGS sequence"/>
</dbReference>
<evidence type="ECO:0000313" key="3">
    <source>
        <dbReference type="Proteomes" id="UP000002195"/>
    </source>
</evidence>